<feature type="non-terminal residue" evidence="2">
    <location>
        <position position="1"/>
    </location>
</feature>
<reference evidence="3" key="2">
    <citation type="submission" date="2020-05" db="UniProtKB">
        <authorList>
            <consortium name="EnsemblMetazoa"/>
        </authorList>
    </citation>
    <scope>IDENTIFICATION</scope>
    <source>
        <strain evidence="3">wikel</strain>
    </source>
</reference>
<dbReference type="Proteomes" id="UP000001555">
    <property type="component" value="Unassembled WGS sequence"/>
</dbReference>
<accession>B7PUP3</accession>
<dbReference type="GO" id="GO:0004867">
    <property type="term" value="F:serine-type endopeptidase inhibitor activity"/>
    <property type="evidence" value="ECO:0007669"/>
    <property type="project" value="InterPro"/>
</dbReference>
<dbReference type="InterPro" id="IPR002223">
    <property type="entry name" value="Kunitz_BPTI"/>
</dbReference>
<keyword evidence="4" id="KW-1185">Reference proteome</keyword>
<gene>
    <name evidence="2" type="ORF">IscW_ISCW024511</name>
</gene>
<dbReference type="EMBL" id="ABJB010429827">
    <property type="status" value="NOT_ANNOTATED_CDS"/>
    <property type="molecule type" value="Genomic_DNA"/>
</dbReference>
<dbReference type="EMBL" id="DS794403">
    <property type="protein sequence ID" value="EEC10315.1"/>
    <property type="molecule type" value="Genomic_DNA"/>
</dbReference>
<feature type="domain" description="BPTI/Kunitz inhibitor" evidence="1">
    <location>
        <begin position="14"/>
        <end position="69"/>
    </location>
</feature>
<sequence>IFSQGFLTTAKVTCQPLYHGGYGGTGGANVKQKWSFNPYSNHCEPVMVRSRCPPSQNCFSSKDYCEENCGKHHLLYQNSWHISVIYNARI</sequence>
<protein>
    <submittedName>
        <fullName evidence="2">Secreted protein, putative</fullName>
    </submittedName>
</protein>
<evidence type="ECO:0000313" key="4">
    <source>
        <dbReference type="Proteomes" id="UP000001555"/>
    </source>
</evidence>
<dbReference type="PaxDb" id="6945-B7PUP3"/>
<evidence type="ECO:0000313" key="3">
    <source>
        <dbReference type="EnsemblMetazoa" id="ISCW024511-PA"/>
    </source>
</evidence>
<dbReference type="VEuPathDB" id="VectorBase:ISCW024511"/>
<organism>
    <name type="scientific">Ixodes scapularis</name>
    <name type="common">Black-legged tick</name>
    <name type="synonym">Deer tick</name>
    <dbReference type="NCBI Taxonomy" id="6945"/>
    <lineage>
        <taxon>Eukaryota</taxon>
        <taxon>Metazoa</taxon>
        <taxon>Ecdysozoa</taxon>
        <taxon>Arthropoda</taxon>
        <taxon>Chelicerata</taxon>
        <taxon>Arachnida</taxon>
        <taxon>Acari</taxon>
        <taxon>Parasitiformes</taxon>
        <taxon>Ixodida</taxon>
        <taxon>Ixodoidea</taxon>
        <taxon>Ixodidae</taxon>
        <taxon>Ixodinae</taxon>
        <taxon>Ixodes</taxon>
    </lineage>
</organism>
<dbReference type="Gene3D" id="4.10.410.10">
    <property type="entry name" value="Pancreatic trypsin inhibitor Kunitz domain"/>
    <property type="match status" value="1"/>
</dbReference>
<dbReference type="EnsemblMetazoa" id="ISCW024511-RA">
    <property type="protein sequence ID" value="ISCW024511-PA"/>
    <property type="gene ID" value="ISCW024511"/>
</dbReference>
<name>B7PUP3_IXOSC</name>
<evidence type="ECO:0000313" key="2">
    <source>
        <dbReference type="EMBL" id="EEC10315.1"/>
    </source>
</evidence>
<evidence type="ECO:0000259" key="1">
    <source>
        <dbReference type="PROSITE" id="PS50279"/>
    </source>
</evidence>
<dbReference type="SUPFAM" id="SSF57362">
    <property type="entry name" value="BPTI-like"/>
    <property type="match status" value="1"/>
</dbReference>
<dbReference type="HOGENOM" id="CLU_194192_0_0_1"/>
<dbReference type="VEuPathDB" id="VectorBase:ISCI024511"/>
<reference evidence="2 4" key="1">
    <citation type="submission" date="2008-03" db="EMBL/GenBank/DDBJ databases">
        <title>Annotation of Ixodes scapularis.</title>
        <authorList>
            <consortium name="Ixodes scapularis Genome Project Consortium"/>
            <person name="Caler E."/>
            <person name="Hannick L.I."/>
            <person name="Bidwell S."/>
            <person name="Joardar V."/>
            <person name="Thiagarajan M."/>
            <person name="Amedeo P."/>
            <person name="Galinsky K.J."/>
            <person name="Schobel S."/>
            <person name="Inman J."/>
            <person name="Hostetler J."/>
            <person name="Miller J."/>
            <person name="Hammond M."/>
            <person name="Megy K."/>
            <person name="Lawson D."/>
            <person name="Kodira C."/>
            <person name="Sutton G."/>
            <person name="Meyer J."/>
            <person name="Hill C.A."/>
            <person name="Birren B."/>
            <person name="Nene V."/>
            <person name="Collins F."/>
            <person name="Alarcon-Chaidez F."/>
            <person name="Wikel S."/>
            <person name="Strausberg R."/>
        </authorList>
    </citation>
    <scope>NUCLEOTIDE SEQUENCE [LARGE SCALE GENOMIC DNA]</scope>
    <source>
        <strain evidence="4">Wikel</strain>
        <strain evidence="2">Wikel colony</strain>
    </source>
</reference>
<dbReference type="InParanoid" id="B7PUP3"/>
<dbReference type="AlphaFoldDB" id="B7PUP3"/>
<dbReference type="PROSITE" id="PS50279">
    <property type="entry name" value="BPTI_KUNITZ_2"/>
    <property type="match status" value="1"/>
</dbReference>
<proteinExistence type="predicted"/>
<dbReference type="InterPro" id="IPR036880">
    <property type="entry name" value="Kunitz_BPTI_sf"/>
</dbReference>